<organism evidence="1 2">
    <name type="scientific">Pandoraea communis</name>
    <dbReference type="NCBI Taxonomy" id="2508297"/>
    <lineage>
        <taxon>Bacteria</taxon>
        <taxon>Pseudomonadati</taxon>
        <taxon>Pseudomonadota</taxon>
        <taxon>Betaproteobacteria</taxon>
        <taxon>Burkholderiales</taxon>
        <taxon>Burkholderiaceae</taxon>
        <taxon>Pandoraea</taxon>
    </lineage>
</organism>
<name>A0A5E4YPQ1_9BURK</name>
<sequence>MPFMPVKLTHRDRDFSHICGETMTLVAPRMLGAALLVIYDIQHLVLEK</sequence>
<evidence type="ECO:0000313" key="2">
    <source>
        <dbReference type="Proteomes" id="UP000383971"/>
    </source>
</evidence>
<dbReference type="AlphaFoldDB" id="A0A5E4YPQ1"/>
<gene>
    <name evidence="1" type="ORF">PCO31111_04707</name>
</gene>
<protein>
    <submittedName>
        <fullName evidence="1">Uncharacterized protein</fullName>
    </submittedName>
</protein>
<reference evidence="1 2" key="1">
    <citation type="submission" date="2019-08" db="EMBL/GenBank/DDBJ databases">
        <authorList>
            <person name="Peeters C."/>
        </authorList>
    </citation>
    <scope>NUCLEOTIDE SEQUENCE [LARGE SCALE GENOMIC DNA]</scope>
    <source>
        <strain evidence="1 2">LMG 31111</strain>
    </source>
</reference>
<proteinExistence type="predicted"/>
<evidence type="ECO:0000313" key="1">
    <source>
        <dbReference type="EMBL" id="VVE50799.1"/>
    </source>
</evidence>
<dbReference type="Proteomes" id="UP000383971">
    <property type="component" value="Unassembled WGS sequence"/>
</dbReference>
<dbReference type="EMBL" id="CABPSE010000023">
    <property type="protein sequence ID" value="VVE50799.1"/>
    <property type="molecule type" value="Genomic_DNA"/>
</dbReference>
<accession>A0A5E4YPQ1</accession>
<keyword evidence="2" id="KW-1185">Reference proteome</keyword>